<dbReference type="PANTHER" id="PTHR10024:SF344">
    <property type="entry name" value="SYNAPTOTAGMIN-7"/>
    <property type="match status" value="1"/>
</dbReference>
<proteinExistence type="predicted"/>
<comment type="caution">
    <text evidence="3">The sequence shown here is derived from an EMBL/GenBank/DDBJ whole genome shotgun (WGS) entry which is preliminary data.</text>
</comment>
<keyword evidence="4" id="KW-1185">Reference proteome</keyword>
<dbReference type="SMART" id="SM00239">
    <property type="entry name" value="C2"/>
    <property type="match status" value="1"/>
</dbReference>
<dbReference type="PROSITE" id="PS50004">
    <property type="entry name" value="C2"/>
    <property type="match status" value="1"/>
</dbReference>
<dbReference type="GO" id="GO:0030424">
    <property type="term" value="C:axon"/>
    <property type="evidence" value="ECO:0007669"/>
    <property type="project" value="TreeGrafter"/>
</dbReference>
<dbReference type="GO" id="GO:0001786">
    <property type="term" value="F:phosphatidylserine binding"/>
    <property type="evidence" value="ECO:0007669"/>
    <property type="project" value="TreeGrafter"/>
</dbReference>
<dbReference type="InterPro" id="IPR000008">
    <property type="entry name" value="C2_dom"/>
</dbReference>
<dbReference type="GO" id="GO:0006906">
    <property type="term" value="P:vesicle fusion"/>
    <property type="evidence" value="ECO:0007669"/>
    <property type="project" value="TreeGrafter"/>
</dbReference>
<dbReference type="GO" id="GO:0070382">
    <property type="term" value="C:exocytic vesicle"/>
    <property type="evidence" value="ECO:0007669"/>
    <property type="project" value="TreeGrafter"/>
</dbReference>
<dbReference type="PRINTS" id="PR00360">
    <property type="entry name" value="C2DOMAIN"/>
</dbReference>
<sequence length="191" mass="22186">MNRTLYMQVLDYDRFSRDDPIGEICLPLNDLDLTTGQTMWRALQPCKGHMGKLGEALISLCYQPTVGRITVVIMKCRDLKSKDINGYSDPYVKIWLMHDGKKVEKKKTATKERDLNPVFNESFVFNVPYERVRQTSLIISVMDYDRLGRNELIGQVVLGSKSGPMEVKHWNEMFAKSRQPVAQWHLLKDFR</sequence>
<dbReference type="AlphaFoldDB" id="A0AAD9NWF6"/>
<evidence type="ECO:0000256" key="1">
    <source>
        <dbReference type="ARBA" id="ARBA00022737"/>
    </source>
</evidence>
<evidence type="ECO:0000313" key="4">
    <source>
        <dbReference type="Proteomes" id="UP001209878"/>
    </source>
</evidence>
<keyword evidence="1" id="KW-0677">Repeat</keyword>
<dbReference type="GO" id="GO:0005544">
    <property type="term" value="F:calcium-dependent phospholipid binding"/>
    <property type="evidence" value="ECO:0007669"/>
    <property type="project" value="TreeGrafter"/>
</dbReference>
<organism evidence="3 4">
    <name type="scientific">Ridgeia piscesae</name>
    <name type="common">Tubeworm</name>
    <dbReference type="NCBI Taxonomy" id="27915"/>
    <lineage>
        <taxon>Eukaryota</taxon>
        <taxon>Metazoa</taxon>
        <taxon>Spiralia</taxon>
        <taxon>Lophotrochozoa</taxon>
        <taxon>Annelida</taxon>
        <taxon>Polychaeta</taxon>
        <taxon>Sedentaria</taxon>
        <taxon>Canalipalpata</taxon>
        <taxon>Sabellida</taxon>
        <taxon>Siboglinidae</taxon>
        <taxon>Ridgeia</taxon>
    </lineage>
</organism>
<dbReference type="InterPro" id="IPR001565">
    <property type="entry name" value="Synaptotagmin"/>
</dbReference>
<dbReference type="GO" id="GO:0098793">
    <property type="term" value="C:presynapse"/>
    <property type="evidence" value="ECO:0007669"/>
    <property type="project" value="GOC"/>
</dbReference>
<dbReference type="GO" id="GO:0030276">
    <property type="term" value="F:clathrin binding"/>
    <property type="evidence" value="ECO:0007669"/>
    <property type="project" value="TreeGrafter"/>
</dbReference>
<accession>A0AAD9NWF6</accession>
<dbReference type="GO" id="GO:0048791">
    <property type="term" value="P:calcium ion-regulated exocytosis of neurotransmitter"/>
    <property type="evidence" value="ECO:0007669"/>
    <property type="project" value="TreeGrafter"/>
</dbReference>
<dbReference type="Proteomes" id="UP001209878">
    <property type="component" value="Unassembled WGS sequence"/>
</dbReference>
<name>A0AAD9NWF6_RIDPI</name>
<gene>
    <name evidence="3" type="ORF">NP493_306g02058</name>
</gene>
<feature type="domain" description="C2" evidence="2">
    <location>
        <begin position="52"/>
        <end position="185"/>
    </location>
</feature>
<dbReference type="Pfam" id="PF00168">
    <property type="entry name" value="C2"/>
    <property type="match status" value="2"/>
</dbReference>
<dbReference type="Gene3D" id="2.60.40.150">
    <property type="entry name" value="C2 domain"/>
    <property type="match status" value="2"/>
</dbReference>
<dbReference type="InterPro" id="IPR035892">
    <property type="entry name" value="C2_domain_sf"/>
</dbReference>
<protein>
    <recommendedName>
        <fullName evidence="2">C2 domain-containing protein</fullName>
    </recommendedName>
</protein>
<evidence type="ECO:0000259" key="2">
    <source>
        <dbReference type="PROSITE" id="PS50004"/>
    </source>
</evidence>
<evidence type="ECO:0000313" key="3">
    <source>
        <dbReference type="EMBL" id="KAK2183564.1"/>
    </source>
</evidence>
<dbReference type="FunFam" id="2.60.40.150:FF:000028">
    <property type="entry name" value="Synaptotagmin 7"/>
    <property type="match status" value="1"/>
</dbReference>
<dbReference type="PRINTS" id="PR00399">
    <property type="entry name" value="SYNAPTOTAGMN"/>
</dbReference>
<reference evidence="3" key="1">
    <citation type="journal article" date="2023" name="Mol. Biol. Evol.">
        <title>Third-Generation Sequencing Reveals the Adaptive Role of the Epigenome in Three Deep-Sea Polychaetes.</title>
        <authorList>
            <person name="Perez M."/>
            <person name="Aroh O."/>
            <person name="Sun Y."/>
            <person name="Lan Y."/>
            <person name="Juniper S.K."/>
            <person name="Young C.R."/>
            <person name="Angers B."/>
            <person name="Qian P.Y."/>
        </authorList>
    </citation>
    <scope>NUCLEOTIDE SEQUENCE</scope>
    <source>
        <strain evidence="3">R07B-5</strain>
    </source>
</reference>
<dbReference type="PANTHER" id="PTHR10024">
    <property type="entry name" value="SYNAPTOTAGMIN"/>
    <property type="match status" value="1"/>
</dbReference>
<dbReference type="GO" id="GO:0005886">
    <property type="term" value="C:plasma membrane"/>
    <property type="evidence" value="ECO:0007669"/>
    <property type="project" value="TreeGrafter"/>
</dbReference>
<dbReference type="GO" id="GO:0005509">
    <property type="term" value="F:calcium ion binding"/>
    <property type="evidence" value="ECO:0007669"/>
    <property type="project" value="TreeGrafter"/>
</dbReference>
<dbReference type="SUPFAM" id="SSF49562">
    <property type="entry name" value="C2 domain (Calcium/lipid-binding domain, CaLB)"/>
    <property type="match status" value="2"/>
</dbReference>
<dbReference type="GO" id="GO:0000149">
    <property type="term" value="F:SNARE binding"/>
    <property type="evidence" value="ECO:0007669"/>
    <property type="project" value="TreeGrafter"/>
</dbReference>
<dbReference type="EMBL" id="JAODUO010000306">
    <property type="protein sequence ID" value="KAK2183564.1"/>
    <property type="molecule type" value="Genomic_DNA"/>
</dbReference>